<name>A0A5A7UZ92_CUCMM</name>
<evidence type="ECO:0000313" key="5">
    <source>
        <dbReference type="Proteomes" id="UP000321947"/>
    </source>
</evidence>
<sequence>MIAFLKSIDNKSWKAVVFGLEHPIGIDVAGKVSLKPELTWSSAEDEAALGNSRVLNARFNGVDQNVFRLINTCTFTKEAWNILQVAYEGTSKEKMLRLQILTSHFEALKMSDDETIVDFNVRVLDIANESFALGEKMSKTKLVRKVLRSLPQRFNMKVTAIKEANDVTTKKLDVLFGSLRTFELNMGEGNSKNKSGITFLSNSSSSNNNISFNRRRENERRDRESGLSKNDRCDRSIRCYECDGFRHYQVEYVKVSKTFLKQKRKSSIVTLYDEATSNSEFEEFGRALISNTAENKPTKEGCSSGQKEVATCIDLLGSSSCVIQMEMI</sequence>
<dbReference type="Pfam" id="PF14223">
    <property type="entry name" value="Retrotran_gag_2"/>
    <property type="match status" value="1"/>
</dbReference>
<evidence type="ECO:0000313" key="3">
    <source>
        <dbReference type="EMBL" id="TYK23719.1"/>
    </source>
</evidence>
<proteinExistence type="predicted"/>
<evidence type="ECO:0000313" key="4">
    <source>
        <dbReference type="Proteomes" id="UP000321393"/>
    </source>
</evidence>
<comment type="caution">
    <text evidence="2">The sequence shown here is derived from an EMBL/GenBank/DDBJ whole genome shotgun (WGS) entry which is preliminary data.</text>
</comment>
<gene>
    <name evidence="3" type="ORF">E5676_scaffold1607G00320</name>
    <name evidence="2" type="ORF">E6C27_scaffold98G00720</name>
</gene>
<evidence type="ECO:0000313" key="2">
    <source>
        <dbReference type="EMBL" id="KAA0058905.1"/>
    </source>
</evidence>
<dbReference type="EMBL" id="SSTD01004395">
    <property type="protein sequence ID" value="TYK23719.1"/>
    <property type="molecule type" value="Genomic_DNA"/>
</dbReference>
<accession>A0A5A7UZ92</accession>
<organism evidence="2 4">
    <name type="scientific">Cucumis melo var. makuwa</name>
    <name type="common">Oriental melon</name>
    <dbReference type="NCBI Taxonomy" id="1194695"/>
    <lineage>
        <taxon>Eukaryota</taxon>
        <taxon>Viridiplantae</taxon>
        <taxon>Streptophyta</taxon>
        <taxon>Embryophyta</taxon>
        <taxon>Tracheophyta</taxon>
        <taxon>Spermatophyta</taxon>
        <taxon>Magnoliopsida</taxon>
        <taxon>eudicotyledons</taxon>
        <taxon>Gunneridae</taxon>
        <taxon>Pentapetalae</taxon>
        <taxon>rosids</taxon>
        <taxon>fabids</taxon>
        <taxon>Cucurbitales</taxon>
        <taxon>Cucurbitaceae</taxon>
        <taxon>Benincaseae</taxon>
        <taxon>Cucumis</taxon>
    </lineage>
</organism>
<evidence type="ECO:0000256" key="1">
    <source>
        <dbReference type="SAM" id="MobiDB-lite"/>
    </source>
</evidence>
<reference evidence="4 5" key="1">
    <citation type="submission" date="2019-08" db="EMBL/GenBank/DDBJ databases">
        <title>Draft genome sequences of two oriental melons (Cucumis melo L. var makuwa).</title>
        <authorList>
            <person name="Kwon S.-Y."/>
        </authorList>
    </citation>
    <scope>NUCLEOTIDE SEQUENCE [LARGE SCALE GENOMIC DNA]</scope>
    <source>
        <strain evidence="5">cv. Chang Bougi</strain>
        <strain evidence="4">cv. SW 3</strain>
        <tissue evidence="2">Leaf</tissue>
    </source>
</reference>
<feature type="region of interest" description="Disordered" evidence="1">
    <location>
        <begin position="208"/>
        <end position="230"/>
    </location>
</feature>
<dbReference type="AlphaFoldDB" id="A0A5A7UZ92"/>
<protein>
    <submittedName>
        <fullName evidence="2">Gag-proteinase polyprotein</fullName>
    </submittedName>
</protein>
<dbReference type="PANTHER" id="PTHR35317">
    <property type="entry name" value="OS04G0629600 PROTEIN"/>
    <property type="match status" value="1"/>
</dbReference>
<dbReference type="OrthoDB" id="694535at2759"/>
<dbReference type="EMBL" id="SSTE01006658">
    <property type="protein sequence ID" value="KAA0058905.1"/>
    <property type="molecule type" value="Genomic_DNA"/>
</dbReference>
<dbReference type="Proteomes" id="UP000321947">
    <property type="component" value="Unassembled WGS sequence"/>
</dbReference>
<dbReference type="PANTHER" id="PTHR35317:SF23">
    <property type="entry name" value="OS04G0629600 PROTEIN"/>
    <property type="match status" value="1"/>
</dbReference>
<dbReference type="Proteomes" id="UP000321393">
    <property type="component" value="Unassembled WGS sequence"/>
</dbReference>
<feature type="compositionally biased region" description="Basic and acidic residues" evidence="1">
    <location>
        <begin position="214"/>
        <end position="230"/>
    </location>
</feature>